<accession>A0ABQ0MU69</accession>
<protein>
    <submittedName>
        <fullName evidence="4">Serine protease MucD</fullName>
    </submittedName>
</protein>
<evidence type="ECO:0000313" key="4">
    <source>
        <dbReference type="EMBL" id="GAW95869.1"/>
    </source>
</evidence>
<comment type="caution">
    <text evidence="4">The sequence shown here is derived from an EMBL/GenBank/DDBJ whole genome shotgun (WGS) entry which is preliminary data.</text>
</comment>
<dbReference type="GO" id="GO:0006508">
    <property type="term" value="P:proteolysis"/>
    <property type="evidence" value="ECO:0007669"/>
    <property type="project" value="UniProtKB-KW"/>
</dbReference>
<evidence type="ECO:0000256" key="1">
    <source>
        <dbReference type="ARBA" id="ARBA00022670"/>
    </source>
</evidence>
<dbReference type="Gene3D" id="2.40.10.120">
    <property type="match status" value="1"/>
</dbReference>
<name>A0ABQ0MU69_9GAMM</name>
<gene>
    <name evidence="4" type="primary">mucD</name>
    <name evidence="4" type="ORF">MTCD1_01474</name>
</gene>
<reference evidence="4 5" key="1">
    <citation type="submission" date="2017-06" db="EMBL/GenBank/DDBJ databases">
        <title>Whole Genome Sequences of Colwellia marinimaniae MTCD1.</title>
        <authorList>
            <person name="Kusumoto H."/>
            <person name="Inoue M."/>
            <person name="Tanikawa K."/>
            <person name="Maeji H."/>
            <person name="Cameron J.H."/>
            <person name="Bartlett D.H."/>
        </authorList>
    </citation>
    <scope>NUCLEOTIDE SEQUENCE [LARGE SCALE GENOMIC DNA]</scope>
    <source>
        <strain evidence="4 5">MTCD1</strain>
    </source>
</reference>
<dbReference type="PANTHER" id="PTHR43343">
    <property type="entry name" value="PEPTIDASE S12"/>
    <property type="match status" value="1"/>
</dbReference>
<sequence>MMAIIASPLSYLPSQLDKKNDKEVALSYTVINLITDGFFSMSRVFIFLCVLFLSGCVTPSQAYQVKENSIQKLYKKVNPSVVELHVQSLADPKIGQVAYKAQTANSLGSGALVSREGRILTAAHVVDKATSIEVIFSDGTKTTGHVVWVEPLIDLAMIQAGKVPSTAKPLKLAKANDYQIGEQVIVIGAPFGVSHSLSVGYLSGIRDGSAIPGSTLVPRLLQTDASINQGNSGGPMFNLNGEIIGIVSHILSKSGGSNGLGFVISVDTIRHIIDSDPGTFSGFIPLLLNKKQSYVLNNAAGHGMLIQHVIPGTLADKLGFKGGSMSVVMGRNPILLGGDILLEVAGRAITDLASVVKIKKHLASFEKGDRVTFKYLRNGQVKEIHWLVD</sequence>
<feature type="domain" description="PDZ" evidence="3">
    <location>
        <begin position="258"/>
        <end position="379"/>
    </location>
</feature>
<dbReference type="PRINTS" id="PR00834">
    <property type="entry name" value="PROTEASES2C"/>
</dbReference>
<evidence type="ECO:0000259" key="3">
    <source>
        <dbReference type="SMART" id="SM00228"/>
    </source>
</evidence>
<dbReference type="SMART" id="SM00228">
    <property type="entry name" value="PDZ"/>
    <property type="match status" value="1"/>
</dbReference>
<evidence type="ECO:0000256" key="2">
    <source>
        <dbReference type="ARBA" id="ARBA00022801"/>
    </source>
</evidence>
<dbReference type="GO" id="GO:0008233">
    <property type="term" value="F:peptidase activity"/>
    <property type="evidence" value="ECO:0007669"/>
    <property type="project" value="UniProtKB-KW"/>
</dbReference>
<dbReference type="InterPro" id="IPR036034">
    <property type="entry name" value="PDZ_sf"/>
</dbReference>
<keyword evidence="1 4" id="KW-0645">Protease</keyword>
<dbReference type="InterPro" id="IPR051201">
    <property type="entry name" value="Chloro_Bact_Ser_Proteases"/>
</dbReference>
<dbReference type="PANTHER" id="PTHR43343:SF3">
    <property type="entry name" value="PROTEASE DO-LIKE 8, CHLOROPLASTIC"/>
    <property type="match status" value="1"/>
</dbReference>
<dbReference type="Proteomes" id="UP000197068">
    <property type="component" value="Unassembled WGS sequence"/>
</dbReference>
<dbReference type="SUPFAM" id="SSF50156">
    <property type="entry name" value="PDZ domain-like"/>
    <property type="match status" value="1"/>
</dbReference>
<dbReference type="InterPro" id="IPR001478">
    <property type="entry name" value="PDZ"/>
</dbReference>
<dbReference type="SUPFAM" id="SSF50494">
    <property type="entry name" value="Trypsin-like serine proteases"/>
    <property type="match status" value="1"/>
</dbReference>
<dbReference type="InterPro" id="IPR001940">
    <property type="entry name" value="Peptidase_S1C"/>
</dbReference>
<dbReference type="Pfam" id="PF13365">
    <property type="entry name" value="Trypsin_2"/>
    <property type="match status" value="1"/>
</dbReference>
<keyword evidence="5" id="KW-1185">Reference proteome</keyword>
<evidence type="ECO:0000313" key="5">
    <source>
        <dbReference type="Proteomes" id="UP000197068"/>
    </source>
</evidence>
<dbReference type="EMBL" id="BDQM01000009">
    <property type="protein sequence ID" value="GAW95869.1"/>
    <property type="molecule type" value="Genomic_DNA"/>
</dbReference>
<dbReference type="Gene3D" id="2.30.42.10">
    <property type="match status" value="1"/>
</dbReference>
<dbReference type="InterPro" id="IPR009003">
    <property type="entry name" value="Peptidase_S1_PA"/>
</dbReference>
<keyword evidence="2" id="KW-0378">Hydrolase</keyword>
<organism evidence="4 5">
    <name type="scientific">Colwellia marinimaniae</name>
    <dbReference type="NCBI Taxonomy" id="1513592"/>
    <lineage>
        <taxon>Bacteria</taxon>
        <taxon>Pseudomonadati</taxon>
        <taxon>Pseudomonadota</taxon>
        <taxon>Gammaproteobacteria</taxon>
        <taxon>Alteromonadales</taxon>
        <taxon>Colwelliaceae</taxon>
        <taxon>Colwellia</taxon>
    </lineage>
</organism>
<proteinExistence type="predicted"/>